<evidence type="ECO:0000313" key="1">
    <source>
        <dbReference type="EMBL" id="TFK78962.1"/>
    </source>
</evidence>
<keyword evidence="2" id="KW-1185">Reference proteome</keyword>
<dbReference type="EMBL" id="ML212237">
    <property type="protein sequence ID" value="TFK78962.1"/>
    <property type="molecule type" value="Genomic_DNA"/>
</dbReference>
<name>A0A5C3NPM1_9APHY</name>
<organism evidence="1 2">
    <name type="scientific">Polyporus arcularius HHB13444</name>
    <dbReference type="NCBI Taxonomy" id="1314778"/>
    <lineage>
        <taxon>Eukaryota</taxon>
        <taxon>Fungi</taxon>
        <taxon>Dikarya</taxon>
        <taxon>Basidiomycota</taxon>
        <taxon>Agaricomycotina</taxon>
        <taxon>Agaricomycetes</taxon>
        <taxon>Polyporales</taxon>
        <taxon>Polyporaceae</taxon>
        <taxon>Polyporus</taxon>
    </lineage>
</organism>
<dbReference type="Proteomes" id="UP000308197">
    <property type="component" value="Unassembled WGS sequence"/>
</dbReference>
<evidence type="ECO:0000313" key="2">
    <source>
        <dbReference type="Proteomes" id="UP000308197"/>
    </source>
</evidence>
<sequence>MEGWRWWRKLRPELRPEEWRSLRLKTCTPFLHSDDFQSMEVTSKSAYPQPPQVASSIPYVALALSDRAQRNIVAPCEAQAGTEDVGCEAVRTRRVRGGSEATGRAWDERWPLEVWPRGMQTDM</sequence>
<gene>
    <name evidence="1" type="ORF">K466DRAFT_45050</name>
</gene>
<accession>A0A5C3NPM1</accession>
<proteinExistence type="predicted"/>
<dbReference type="AlphaFoldDB" id="A0A5C3NPM1"/>
<reference evidence="1 2" key="1">
    <citation type="journal article" date="2019" name="Nat. Ecol. Evol.">
        <title>Megaphylogeny resolves global patterns of mushroom evolution.</title>
        <authorList>
            <person name="Varga T."/>
            <person name="Krizsan K."/>
            <person name="Foldi C."/>
            <person name="Dima B."/>
            <person name="Sanchez-Garcia M."/>
            <person name="Sanchez-Ramirez S."/>
            <person name="Szollosi G.J."/>
            <person name="Szarkandi J.G."/>
            <person name="Papp V."/>
            <person name="Albert L."/>
            <person name="Andreopoulos W."/>
            <person name="Angelini C."/>
            <person name="Antonin V."/>
            <person name="Barry K.W."/>
            <person name="Bougher N.L."/>
            <person name="Buchanan P."/>
            <person name="Buyck B."/>
            <person name="Bense V."/>
            <person name="Catcheside P."/>
            <person name="Chovatia M."/>
            <person name="Cooper J."/>
            <person name="Damon W."/>
            <person name="Desjardin D."/>
            <person name="Finy P."/>
            <person name="Geml J."/>
            <person name="Haridas S."/>
            <person name="Hughes K."/>
            <person name="Justo A."/>
            <person name="Karasinski D."/>
            <person name="Kautmanova I."/>
            <person name="Kiss B."/>
            <person name="Kocsube S."/>
            <person name="Kotiranta H."/>
            <person name="LaButti K.M."/>
            <person name="Lechner B.E."/>
            <person name="Liimatainen K."/>
            <person name="Lipzen A."/>
            <person name="Lukacs Z."/>
            <person name="Mihaltcheva S."/>
            <person name="Morgado L.N."/>
            <person name="Niskanen T."/>
            <person name="Noordeloos M.E."/>
            <person name="Ohm R.A."/>
            <person name="Ortiz-Santana B."/>
            <person name="Ovrebo C."/>
            <person name="Racz N."/>
            <person name="Riley R."/>
            <person name="Savchenko A."/>
            <person name="Shiryaev A."/>
            <person name="Soop K."/>
            <person name="Spirin V."/>
            <person name="Szebenyi C."/>
            <person name="Tomsovsky M."/>
            <person name="Tulloss R.E."/>
            <person name="Uehling J."/>
            <person name="Grigoriev I.V."/>
            <person name="Vagvolgyi C."/>
            <person name="Papp T."/>
            <person name="Martin F.M."/>
            <person name="Miettinen O."/>
            <person name="Hibbett D.S."/>
            <person name="Nagy L.G."/>
        </authorList>
    </citation>
    <scope>NUCLEOTIDE SEQUENCE [LARGE SCALE GENOMIC DNA]</scope>
    <source>
        <strain evidence="1 2">HHB13444</strain>
    </source>
</reference>
<dbReference type="InParanoid" id="A0A5C3NPM1"/>
<protein>
    <submittedName>
        <fullName evidence="1">Uncharacterized protein</fullName>
    </submittedName>
</protein>